<evidence type="ECO:0008006" key="5">
    <source>
        <dbReference type="Google" id="ProtNLM"/>
    </source>
</evidence>
<proteinExistence type="predicted"/>
<dbReference type="AlphaFoldDB" id="A0A6M4H199"/>
<accession>A0A6M4H199</accession>
<evidence type="ECO:0000256" key="1">
    <source>
        <dbReference type="SAM" id="MobiDB-lite"/>
    </source>
</evidence>
<gene>
    <name evidence="3" type="ORF">DSM104443_03519</name>
</gene>
<dbReference type="PROSITE" id="PS51257">
    <property type="entry name" value="PROKAR_LIPOPROTEIN"/>
    <property type="match status" value="1"/>
</dbReference>
<dbReference type="EMBL" id="CP053069">
    <property type="protein sequence ID" value="QJR12433.1"/>
    <property type="molecule type" value="Genomic_DNA"/>
</dbReference>
<protein>
    <recommendedName>
        <fullName evidence="5">Small secreted protein</fullName>
    </recommendedName>
</protein>
<feature type="signal peptide" evidence="2">
    <location>
        <begin position="1"/>
        <end position="22"/>
    </location>
</feature>
<dbReference type="Proteomes" id="UP000501534">
    <property type="component" value="Chromosome"/>
</dbReference>
<dbReference type="RefSeq" id="WP_171094633.1">
    <property type="nucleotide sequence ID" value="NZ_CP053069.1"/>
</dbReference>
<keyword evidence="4" id="KW-1185">Reference proteome</keyword>
<evidence type="ECO:0000313" key="4">
    <source>
        <dbReference type="Proteomes" id="UP000501534"/>
    </source>
</evidence>
<evidence type="ECO:0000256" key="2">
    <source>
        <dbReference type="SAM" id="SignalP"/>
    </source>
</evidence>
<feature type="compositionally biased region" description="Basic and acidic residues" evidence="1">
    <location>
        <begin position="36"/>
        <end position="51"/>
    </location>
</feature>
<name>A0A6M4H199_9PROT</name>
<reference evidence="3 4" key="1">
    <citation type="submission" date="2020-04" db="EMBL/GenBank/DDBJ databases">
        <title>Usitatibacter rugosus gen. nov., sp. nov. and Usitatibacter palustris sp. nov., novel members of Usitatibacteraceae fam. nov. within the order Nitrosomonadales isolated from soil.</title>
        <authorList>
            <person name="Huber K.J."/>
            <person name="Neumann-Schaal M."/>
            <person name="Geppert A."/>
            <person name="Luckner M."/>
            <person name="Wanner G."/>
            <person name="Overmann J."/>
        </authorList>
    </citation>
    <scope>NUCLEOTIDE SEQUENCE [LARGE SCALE GENOMIC DNA]</scope>
    <source>
        <strain evidence="3 4">0125_3</strain>
    </source>
</reference>
<organism evidence="3 4">
    <name type="scientific">Usitatibacter rugosus</name>
    <dbReference type="NCBI Taxonomy" id="2732067"/>
    <lineage>
        <taxon>Bacteria</taxon>
        <taxon>Pseudomonadati</taxon>
        <taxon>Pseudomonadota</taxon>
        <taxon>Betaproteobacteria</taxon>
        <taxon>Nitrosomonadales</taxon>
        <taxon>Usitatibacteraceae</taxon>
        <taxon>Usitatibacter</taxon>
    </lineage>
</organism>
<evidence type="ECO:0000313" key="3">
    <source>
        <dbReference type="EMBL" id="QJR12433.1"/>
    </source>
</evidence>
<sequence>MNDRTKHLFLATALLLASIASGCASLDVEGNGNGGDRPDIVSHMQDDSQGK</sequence>
<feature type="chain" id="PRO_5026797908" description="Small secreted protein" evidence="2">
    <location>
        <begin position="23"/>
        <end position="51"/>
    </location>
</feature>
<feature type="region of interest" description="Disordered" evidence="1">
    <location>
        <begin position="29"/>
        <end position="51"/>
    </location>
</feature>
<keyword evidence="2" id="KW-0732">Signal</keyword>
<dbReference type="KEGG" id="uru:DSM104443_03519"/>